<dbReference type="CDD" id="cd03768">
    <property type="entry name" value="SR_ResInv"/>
    <property type="match status" value="1"/>
</dbReference>
<dbReference type="AlphaFoldDB" id="A0A9D2FGR7"/>
<name>A0A9D2FGR7_9FIRM</name>
<gene>
    <name evidence="8" type="ORF">H9725_10150</name>
</gene>
<reference evidence="8" key="2">
    <citation type="submission" date="2021-04" db="EMBL/GenBank/DDBJ databases">
        <authorList>
            <person name="Gilroy R."/>
        </authorList>
    </citation>
    <scope>NUCLEOTIDE SEQUENCE</scope>
    <source>
        <strain evidence="8">ChiBcec16-3735</strain>
    </source>
</reference>
<dbReference type="PANTHER" id="PTHR30461:SF2">
    <property type="entry name" value="SERINE RECOMBINASE PINE-RELATED"/>
    <property type="match status" value="1"/>
</dbReference>
<evidence type="ECO:0000256" key="1">
    <source>
        <dbReference type="ARBA" id="ARBA00022908"/>
    </source>
</evidence>
<evidence type="ECO:0000256" key="6">
    <source>
        <dbReference type="SAM" id="MobiDB-lite"/>
    </source>
</evidence>
<dbReference type="GO" id="GO:0000150">
    <property type="term" value="F:DNA strand exchange activity"/>
    <property type="evidence" value="ECO:0007669"/>
    <property type="project" value="InterPro"/>
</dbReference>
<dbReference type="InterPro" id="IPR006118">
    <property type="entry name" value="Recombinase_CS"/>
</dbReference>
<keyword evidence="3" id="KW-0233">DNA recombination</keyword>
<dbReference type="SMART" id="SM00857">
    <property type="entry name" value="Resolvase"/>
    <property type="match status" value="1"/>
</dbReference>
<keyword evidence="1" id="KW-0229">DNA integration</keyword>
<sequence length="236" mass="28077">MVYGYIRVSTREQNEDRQRIALRKAGIPEKNIFIDKQSGKDFDRPKYKKLLRRLKRDDLLYIKSIDRLGRDYEEVLEQWRLLTKDKNIDIVVLDMPLLDTRRGRDLMGAFLADIVLQVLSFVAENERTNIRQRQAEGIAAAKARGVQFGRDPRPLPENFWTAYEAWKAKRMTIQEAAKACGLPRSTFYDKVQKHEMQLRIQREEREKALHELRMQREREQQEQKEREQKNGDPCCI</sequence>
<dbReference type="EMBL" id="DXBJ01000078">
    <property type="protein sequence ID" value="HIZ58909.1"/>
    <property type="molecule type" value="Genomic_DNA"/>
</dbReference>
<feature type="active site" description="O-(5'-phospho-DNA)-serine intermediate" evidence="4 5">
    <location>
        <position position="9"/>
    </location>
</feature>
<dbReference type="Gene3D" id="3.40.50.1390">
    <property type="entry name" value="Resolvase, N-terminal catalytic domain"/>
    <property type="match status" value="1"/>
</dbReference>
<protein>
    <submittedName>
        <fullName evidence="8">Recombinase family protein</fullName>
    </submittedName>
</protein>
<dbReference type="Pfam" id="PF00239">
    <property type="entry name" value="Resolvase"/>
    <property type="match status" value="1"/>
</dbReference>
<evidence type="ECO:0000256" key="2">
    <source>
        <dbReference type="ARBA" id="ARBA00023125"/>
    </source>
</evidence>
<evidence type="ECO:0000313" key="8">
    <source>
        <dbReference type="EMBL" id="HIZ58909.1"/>
    </source>
</evidence>
<feature type="domain" description="Resolvase/invertase-type recombinase catalytic" evidence="7">
    <location>
        <begin position="1"/>
        <end position="145"/>
    </location>
</feature>
<dbReference type="GO" id="GO:0015074">
    <property type="term" value="P:DNA integration"/>
    <property type="evidence" value="ECO:0007669"/>
    <property type="project" value="UniProtKB-KW"/>
</dbReference>
<evidence type="ECO:0000256" key="3">
    <source>
        <dbReference type="ARBA" id="ARBA00023172"/>
    </source>
</evidence>
<keyword evidence="2" id="KW-0238">DNA-binding</keyword>
<dbReference type="GO" id="GO:0003677">
    <property type="term" value="F:DNA binding"/>
    <property type="evidence" value="ECO:0007669"/>
    <property type="project" value="UniProtKB-KW"/>
</dbReference>
<accession>A0A9D2FGR7</accession>
<dbReference type="InterPro" id="IPR036162">
    <property type="entry name" value="Resolvase-like_N_sf"/>
</dbReference>
<dbReference type="PROSITE" id="PS00397">
    <property type="entry name" value="RECOMBINASES_1"/>
    <property type="match status" value="1"/>
</dbReference>
<feature type="compositionally biased region" description="Basic and acidic residues" evidence="6">
    <location>
        <begin position="213"/>
        <end position="230"/>
    </location>
</feature>
<organism evidence="8 9">
    <name type="scientific">Candidatus Faecalibacterium gallistercoris</name>
    <dbReference type="NCBI Taxonomy" id="2838579"/>
    <lineage>
        <taxon>Bacteria</taxon>
        <taxon>Bacillati</taxon>
        <taxon>Bacillota</taxon>
        <taxon>Clostridia</taxon>
        <taxon>Eubacteriales</taxon>
        <taxon>Oscillospiraceae</taxon>
        <taxon>Faecalibacterium</taxon>
    </lineage>
</organism>
<dbReference type="Proteomes" id="UP000824065">
    <property type="component" value="Unassembled WGS sequence"/>
</dbReference>
<proteinExistence type="predicted"/>
<evidence type="ECO:0000313" key="9">
    <source>
        <dbReference type="Proteomes" id="UP000824065"/>
    </source>
</evidence>
<dbReference type="SUPFAM" id="SSF53041">
    <property type="entry name" value="Resolvase-like"/>
    <property type="match status" value="1"/>
</dbReference>
<dbReference type="PANTHER" id="PTHR30461">
    <property type="entry name" value="DNA-INVERTASE FROM LAMBDOID PROPHAGE"/>
    <property type="match status" value="1"/>
</dbReference>
<evidence type="ECO:0000256" key="4">
    <source>
        <dbReference type="PIRSR" id="PIRSR606118-50"/>
    </source>
</evidence>
<dbReference type="InterPro" id="IPR006119">
    <property type="entry name" value="Resolv_N"/>
</dbReference>
<evidence type="ECO:0000256" key="5">
    <source>
        <dbReference type="PROSITE-ProRule" id="PRU10137"/>
    </source>
</evidence>
<comment type="caution">
    <text evidence="8">The sequence shown here is derived from an EMBL/GenBank/DDBJ whole genome shotgun (WGS) entry which is preliminary data.</text>
</comment>
<dbReference type="PROSITE" id="PS51736">
    <property type="entry name" value="RECOMBINASES_3"/>
    <property type="match status" value="1"/>
</dbReference>
<feature type="region of interest" description="Disordered" evidence="6">
    <location>
        <begin position="213"/>
        <end position="236"/>
    </location>
</feature>
<reference evidence="8" key="1">
    <citation type="journal article" date="2021" name="PeerJ">
        <title>Extensive microbial diversity within the chicken gut microbiome revealed by metagenomics and culture.</title>
        <authorList>
            <person name="Gilroy R."/>
            <person name="Ravi A."/>
            <person name="Getino M."/>
            <person name="Pursley I."/>
            <person name="Horton D.L."/>
            <person name="Alikhan N.F."/>
            <person name="Baker D."/>
            <person name="Gharbi K."/>
            <person name="Hall N."/>
            <person name="Watson M."/>
            <person name="Adriaenssens E.M."/>
            <person name="Foster-Nyarko E."/>
            <person name="Jarju S."/>
            <person name="Secka A."/>
            <person name="Antonio M."/>
            <person name="Oren A."/>
            <person name="Chaudhuri R.R."/>
            <person name="La Ragione R."/>
            <person name="Hildebrand F."/>
            <person name="Pallen M.J."/>
        </authorList>
    </citation>
    <scope>NUCLEOTIDE SEQUENCE</scope>
    <source>
        <strain evidence="8">ChiBcec16-3735</strain>
    </source>
</reference>
<dbReference type="InterPro" id="IPR050639">
    <property type="entry name" value="SSR_resolvase"/>
</dbReference>
<evidence type="ECO:0000259" key="7">
    <source>
        <dbReference type="PROSITE" id="PS51736"/>
    </source>
</evidence>